<sequence length="505" mass="54224">MACRKGELREEGKSRNTGALAAATSVTLGDALLFTTMCIIGMPVDVHVKDGSVYSGIFYTASIDEEYGIVLKKARMIKKGYLDANVVMGNLIETLIVSSEDLVQVVAKGVLLPSNGITGCLGGNDIEAAAGYNEYLDRDAVVVKPDESKANKKHRTQTRFSAKRQNGFPHSCTAKTVNVSGGSSEDMEILDATKLVKIEETHNVSVDGRQVGDGSQAIQSDYHNNPEFQDKRITDEVQGSGLSITSCEAQSTDAVNILEDAMQHEPKGISSGCSNALEDQGQERPTAHETECTVSATPNVSIAPMPSIDVKSESCLSASSNPYIMVPPKGSGVKRTAKESKLNPGAKIFSPSVLHHKISNPAMPNGANVSYVQGTYTVPPIAPAQEEVDARSFTPPVSVKFVPYNDVPFGHGAIDSQYAQPIIGQMVNRMQPVRYAGQYQNFQTGHTFVNPNPQNVMWGRVGPFVCMHPISSDFVQSAGGYSPAAAQPVLNPHQVLLTKHQGMWL</sequence>
<feature type="domain" description="Ataxin 2 SM" evidence="2">
    <location>
        <begin position="30"/>
        <end position="108"/>
    </location>
</feature>
<dbReference type="EMBL" id="NKXS01007683">
    <property type="protein sequence ID" value="PIM99291.1"/>
    <property type="molecule type" value="Genomic_DNA"/>
</dbReference>
<evidence type="ECO:0000313" key="4">
    <source>
        <dbReference type="Proteomes" id="UP000231279"/>
    </source>
</evidence>
<keyword evidence="4" id="KW-1185">Reference proteome</keyword>
<evidence type="ECO:0000256" key="1">
    <source>
        <dbReference type="SAM" id="MobiDB-lite"/>
    </source>
</evidence>
<dbReference type="OrthoDB" id="2275718at2759"/>
<comment type="caution">
    <text evidence="3">The sequence shown here is derived from an EMBL/GenBank/DDBJ whole genome shotgun (WGS) entry which is preliminary data.</text>
</comment>
<evidence type="ECO:0000259" key="2">
    <source>
        <dbReference type="Pfam" id="PF14438"/>
    </source>
</evidence>
<dbReference type="InterPro" id="IPR045117">
    <property type="entry name" value="ATXN2-like"/>
</dbReference>
<dbReference type="PANTHER" id="PTHR12854">
    <property type="entry name" value="ATAXIN 2-RELATED"/>
    <property type="match status" value="1"/>
</dbReference>
<dbReference type="STRING" id="429701.A0A2G9G268"/>
<dbReference type="GO" id="GO:0034063">
    <property type="term" value="P:stress granule assembly"/>
    <property type="evidence" value="ECO:0007669"/>
    <property type="project" value="TreeGrafter"/>
</dbReference>
<gene>
    <name evidence="3" type="ORF">CDL12_28216</name>
</gene>
<dbReference type="GO" id="GO:0003729">
    <property type="term" value="F:mRNA binding"/>
    <property type="evidence" value="ECO:0007669"/>
    <property type="project" value="TreeGrafter"/>
</dbReference>
<reference evidence="4" key="1">
    <citation type="journal article" date="2018" name="Gigascience">
        <title>Genome assembly of the Pink Ipe (Handroanthus impetiginosus, Bignoniaceae), a highly valued, ecologically keystone Neotropical timber forest tree.</title>
        <authorList>
            <person name="Silva-Junior O.B."/>
            <person name="Grattapaglia D."/>
            <person name="Novaes E."/>
            <person name="Collevatti R.G."/>
        </authorList>
    </citation>
    <scope>NUCLEOTIDE SEQUENCE [LARGE SCALE GENOMIC DNA]</scope>
    <source>
        <strain evidence="4">cv. UFG-1</strain>
    </source>
</reference>
<dbReference type="AlphaFoldDB" id="A0A2G9G268"/>
<name>A0A2G9G268_9LAMI</name>
<feature type="region of interest" description="Disordered" evidence="1">
    <location>
        <begin position="207"/>
        <end position="227"/>
    </location>
</feature>
<organism evidence="3 4">
    <name type="scientific">Handroanthus impetiginosus</name>
    <dbReference type="NCBI Taxonomy" id="429701"/>
    <lineage>
        <taxon>Eukaryota</taxon>
        <taxon>Viridiplantae</taxon>
        <taxon>Streptophyta</taxon>
        <taxon>Embryophyta</taxon>
        <taxon>Tracheophyta</taxon>
        <taxon>Spermatophyta</taxon>
        <taxon>Magnoliopsida</taxon>
        <taxon>eudicotyledons</taxon>
        <taxon>Gunneridae</taxon>
        <taxon>Pentapetalae</taxon>
        <taxon>asterids</taxon>
        <taxon>lamiids</taxon>
        <taxon>Lamiales</taxon>
        <taxon>Bignoniaceae</taxon>
        <taxon>Crescentiina</taxon>
        <taxon>Tabebuia alliance</taxon>
        <taxon>Handroanthus</taxon>
    </lineage>
</organism>
<feature type="region of interest" description="Disordered" evidence="1">
    <location>
        <begin position="147"/>
        <end position="167"/>
    </location>
</feature>
<dbReference type="PANTHER" id="PTHR12854:SF12">
    <property type="entry name" value="POLYADENYLATE-BINDING PROTEIN INTERACTING PROTEIN"/>
    <property type="match status" value="1"/>
</dbReference>
<evidence type="ECO:0000313" key="3">
    <source>
        <dbReference type="EMBL" id="PIM99291.1"/>
    </source>
</evidence>
<feature type="compositionally biased region" description="Polar residues" evidence="1">
    <location>
        <begin position="216"/>
        <end position="227"/>
    </location>
</feature>
<protein>
    <recommendedName>
        <fullName evidence="2">Ataxin 2 SM domain-containing protein</fullName>
    </recommendedName>
</protein>
<proteinExistence type="predicted"/>
<accession>A0A2G9G268</accession>
<dbReference type="Pfam" id="PF14438">
    <property type="entry name" value="SM-ATX"/>
    <property type="match status" value="1"/>
</dbReference>
<dbReference type="InterPro" id="IPR025852">
    <property type="entry name" value="SM_dom_ATX"/>
</dbReference>
<dbReference type="GO" id="GO:0010494">
    <property type="term" value="C:cytoplasmic stress granule"/>
    <property type="evidence" value="ECO:0007669"/>
    <property type="project" value="TreeGrafter"/>
</dbReference>
<dbReference type="Proteomes" id="UP000231279">
    <property type="component" value="Unassembled WGS sequence"/>
</dbReference>